<sequence>MIVRPGKTPHICLRCQNTLAKRSTGAAYQVASQSTDSKYQDHFDRDANAQDNRENYTSKQHSEEHLAITNRFHGHRGMKKEEYREALNERTLGKRAKVIVLRDSKLNLYDLGESQERLPIKKAAHIDILGRLAEERGLVGQREVDRNIDNFRPKNERQTWEEVNDILRKMQDGFTMTQVNRYIEEFKRREDERPLREIRIHRSNANDGNMLVTPWAAGVSEIQDRFVQGPGRGYLLESHTIKQRAIMRLLRECWNLEISDLADGIGQFEIEFRKEHLELFLLGRISLLDNIQSSYLNGEGEKLEVFRSRGVVRLTCLRTKKPFIVHEFDEALKRSRKEHLTLACLVPPGDSKIDNRKIMRWKEKYLDSSTIQSLGQLTNTCIMEGHQGALTISCIDDKPQALVSGVDVARRLLLNSCESLSRVENRLASGPLSTKEGAFVSTTISDTLPWRHRLRDWVRWTAPTGKDEQMPAKISDPQSAIQPSASSPKVDRPQKVKVDKSSTSASTTHPYWRDDYFTNISAVLGKVLHSSLASPPAKLELGGYNQIHTFAAQAPNLSRVINKARLRMRNKDEKIETLVLRFTPNPFYIVTHAAKGKYAAKRPFKRRPIGAEAMTAFPAIEISLSIDRQAKEVAKLKDVLAIVHECKTDVMLPHNSIDLQFQQRTTCRMSHIGISKVIAKYLKECNFALHGRDSLQFPPSVKIPISKHLCRGAGFHLLGQELDSDGNQIKSEDVRDIPYLFAGLEIHQSLAFDYQDWVLLYSSIEAGKAGGRRAELKLRPIRAGQVADEKQFIDMAYQLANDAGEPDTASTTGLKVGIRAVKGAPVRRVGSEDFRLFNKVALDRSGSKVYWDEAELESSGDEREVELTPKKGDVASYEPNESDEPGYPETTQEDEDLNKIKDKR</sequence>
<comment type="caution">
    <text evidence="5">The sequence shown here is derived from an EMBL/GenBank/DDBJ whole genome shotgun (WGS) entry which is preliminary data.</text>
</comment>
<evidence type="ECO:0000259" key="2">
    <source>
        <dbReference type="Pfam" id="PF14611"/>
    </source>
</evidence>
<feature type="domain" description="SLS1 N-terminal" evidence="3">
    <location>
        <begin position="140"/>
        <end position="259"/>
    </location>
</feature>
<feature type="domain" description="SLS1 C-terminal" evidence="4">
    <location>
        <begin position="446"/>
        <end position="799"/>
    </location>
</feature>
<dbReference type="Proteomes" id="UP000242519">
    <property type="component" value="Unassembled WGS sequence"/>
</dbReference>
<feature type="compositionally biased region" description="Low complexity" evidence="1">
    <location>
        <begin position="475"/>
        <end position="488"/>
    </location>
</feature>
<name>A0A218Z0A1_9HELO</name>
<evidence type="ECO:0000313" key="5">
    <source>
        <dbReference type="EMBL" id="OWP01172.1"/>
    </source>
</evidence>
<dbReference type="AlphaFoldDB" id="A0A218Z0A1"/>
<feature type="compositionally biased region" description="Basic and acidic residues" evidence="1">
    <location>
        <begin position="489"/>
        <end position="500"/>
    </location>
</feature>
<dbReference type="InterPro" id="IPR048400">
    <property type="entry name" value="SLS1_N"/>
</dbReference>
<dbReference type="InterPro" id="IPR048401">
    <property type="entry name" value="SLS1_C"/>
</dbReference>
<feature type="domain" description="SLS1 first KH" evidence="2">
    <location>
        <begin position="266"/>
        <end position="334"/>
    </location>
</feature>
<dbReference type="EMBL" id="MZNU01000281">
    <property type="protein sequence ID" value="OWP01172.1"/>
    <property type="molecule type" value="Genomic_DNA"/>
</dbReference>
<gene>
    <name evidence="5" type="ORF">B2J93_5452</name>
</gene>
<organism evidence="5 6">
    <name type="scientific">Diplocarpon coronariae</name>
    <dbReference type="NCBI Taxonomy" id="2795749"/>
    <lineage>
        <taxon>Eukaryota</taxon>
        <taxon>Fungi</taxon>
        <taxon>Dikarya</taxon>
        <taxon>Ascomycota</taxon>
        <taxon>Pezizomycotina</taxon>
        <taxon>Leotiomycetes</taxon>
        <taxon>Helotiales</taxon>
        <taxon>Drepanopezizaceae</taxon>
        <taxon>Diplocarpon</taxon>
    </lineage>
</organism>
<feature type="compositionally biased region" description="Basic and acidic residues" evidence="1">
    <location>
        <begin position="860"/>
        <end position="873"/>
    </location>
</feature>
<evidence type="ECO:0000313" key="6">
    <source>
        <dbReference type="Proteomes" id="UP000242519"/>
    </source>
</evidence>
<proteinExistence type="predicted"/>
<dbReference type="Pfam" id="PF20778">
    <property type="entry name" value="SLS1_C"/>
    <property type="match status" value="1"/>
</dbReference>
<keyword evidence="6" id="KW-1185">Reference proteome</keyword>
<dbReference type="Pfam" id="PF20776">
    <property type="entry name" value="SLS1_N"/>
    <property type="match status" value="1"/>
</dbReference>
<feature type="compositionally biased region" description="Acidic residues" evidence="1">
    <location>
        <begin position="880"/>
        <end position="896"/>
    </location>
</feature>
<dbReference type="STRING" id="503106.A0A218Z0A1"/>
<protein>
    <submittedName>
        <fullName evidence="5">Uncharacterized protein</fullName>
    </submittedName>
</protein>
<reference evidence="5 6" key="1">
    <citation type="submission" date="2017-04" db="EMBL/GenBank/DDBJ databases">
        <title>Draft genome sequence of Marssonina coronaria NL1: causal agent of apple blotch.</title>
        <authorList>
            <person name="Cheng Q."/>
        </authorList>
    </citation>
    <scope>NUCLEOTIDE SEQUENCE [LARGE SCALE GENOMIC DNA]</scope>
    <source>
        <strain evidence="5 6">NL1</strain>
    </source>
</reference>
<feature type="region of interest" description="Disordered" evidence="1">
    <location>
        <begin position="465"/>
        <end position="506"/>
    </location>
</feature>
<dbReference type="Pfam" id="PF14611">
    <property type="entry name" value="KH_SLS1_1"/>
    <property type="match status" value="1"/>
</dbReference>
<feature type="region of interest" description="Disordered" evidence="1">
    <location>
        <begin position="855"/>
        <end position="904"/>
    </location>
</feature>
<accession>A0A218Z0A1</accession>
<dbReference type="GO" id="GO:0005743">
    <property type="term" value="C:mitochondrial inner membrane"/>
    <property type="evidence" value="ECO:0007669"/>
    <property type="project" value="InterPro"/>
</dbReference>
<evidence type="ECO:0000259" key="4">
    <source>
        <dbReference type="Pfam" id="PF20778"/>
    </source>
</evidence>
<evidence type="ECO:0000259" key="3">
    <source>
        <dbReference type="Pfam" id="PF20776"/>
    </source>
</evidence>
<evidence type="ECO:0000256" key="1">
    <source>
        <dbReference type="SAM" id="MobiDB-lite"/>
    </source>
</evidence>
<dbReference type="InParanoid" id="A0A218Z0A1"/>
<dbReference type="InterPro" id="IPR032741">
    <property type="entry name" value="Sls1_KH-1"/>
</dbReference>
<dbReference type="OrthoDB" id="5392646at2759"/>